<feature type="domain" description="YhfZ helix-turn-helix" evidence="1">
    <location>
        <begin position="28"/>
        <end position="74"/>
    </location>
</feature>
<evidence type="ECO:0000313" key="3">
    <source>
        <dbReference type="EMBL" id="MFB9832013.1"/>
    </source>
</evidence>
<dbReference type="EMBL" id="JBHLZP010000035">
    <property type="protein sequence ID" value="MFB9832013.1"/>
    <property type="molecule type" value="Genomic_DNA"/>
</dbReference>
<dbReference type="InterPro" id="IPR036388">
    <property type="entry name" value="WH-like_DNA-bd_sf"/>
</dbReference>
<dbReference type="InterPro" id="IPR032791">
    <property type="entry name" value="YhfZ_C"/>
</dbReference>
<dbReference type="RefSeq" id="WP_378197243.1">
    <property type="nucleotide sequence ID" value="NZ_JBHLZP010000035.1"/>
</dbReference>
<dbReference type="Gene3D" id="1.10.10.10">
    <property type="entry name" value="Winged helix-like DNA-binding domain superfamily/Winged helix DNA-binding domain"/>
    <property type="match status" value="1"/>
</dbReference>
<evidence type="ECO:0000259" key="2">
    <source>
        <dbReference type="Pfam" id="PF14503"/>
    </source>
</evidence>
<accession>A0ABV5YAG0</accession>
<protein>
    <submittedName>
        <fullName evidence="3">YhfZ family protein</fullName>
    </submittedName>
</protein>
<gene>
    <name evidence="3" type="ORF">ACFFNX_07405</name>
</gene>
<evidence type="ECO:0000313" key="4">
    <source>
        <dbReference type="Proteomes" id="UP001589627"/>
    </source>
</evidence>
<sequence length="317" mass="34534">MTTRKTANSFTKPDVVVAVARMLLTREVGQRIPTLAELQARAGAGTGTVVKALRTMEDDGAVRLEPRGRHGTVVVGRDVGRLWNAADLGNFRLVMPPPGPVEQQGTIEVVQDTLRRLGVALVVDFLRGAQNRLTEVHQERAHATLTSAGALEHHRETLPGLLGADLGPNTFYSPGSLVVVEHRDRPPRDPLVVGIDRSSYDHERLSREAFAGRRVRFADCSFVRAPAAVLAGDIDTAIWHAMPTVIPPELAGLTLRPLDLGTGHEDSESICRAVLVTRANDACTNALLRAVRPAAITRRQNELLRTADDEPGRLWPR</sequence>
<dbReference type="InterPro" id="IPR041444">
    <property type="entry name" value="HTH_41"/>
</dbReference>
<dbReference type="SUPFAM" id="SSF53850">
    <property type="entry name" value="Periplasmic binding protein-like II"/>
    <property type="match status" value="1"/>
</dbReference>
<reference evidence="3 4" key="1">
    <citation type="submission" date="2024-09" db="EMBL/GenBank/DDBJ databases">
        <authorList>
            <person name="Sun Q."/>
            <person name="Mori K."/>
        </authorList>
    </citation>
    <scope>NUCLEOTIDE SEQUENCE [LARGE SCALE GENOMIC DNA]</scope>
    <source>
        <strain evidence="3 4">TBRC 0563</strain>
    </source>
</reference>
<dbReference type="SUPFAM" id="SSF46785">
    <property type="entry name" value="Winged helix' DNA-binding domain"/>
    <property type="match status" value="1"/>
</dbReference>
<name>A0ABV5YAG0_9ACTN</name>
<dbReference type="Pfam" id="PF14503">
    <property type="entry name" value="YhfZ_C"/>
    <property type="match status" value="1"/>
</dbReference>
<feature type="domain" description="Uncharacterised protein YhfZ C-terminal" evidence="2">
    <location>
        <begin position="78"/>
        <end position="307"/>
    </location>
</feature>
<comment type="caution">
    <text evidence="3">The sequence shown here is derived from an EMBL/GenBank/DDBJ whole genome shotgun (WGS) entry which is preliminary data.</text>
</comment>
<dbReference type="InterPro" id="IPR036390">
    <property type="entry name" value="WH_DNA-bd_sf"/>
</dbReference>
<organism evidence="3 4">
    <name type="scientific">Actinoallomurus acaciae</name>
    <dbReference type="NCBI Taxonomy" id="502577"/>
    <lineage>
        <taxon>Bacteria</taxon>
        <taxon>Bacillati</taxon>
        <taxon>Actinomycetota</taxon>
        <taxon>Actinomycetes</taxon>
        <taxon>Streptosporangiales</taxon>
        <taxon>Thermomonosporaceae</taxon>
        <taxon>Actinoallomurus</taxon>
    </lineage>
</organism>
<dbReference type="Proteomes" id="UP001589627">
    <property type="component" value="Unassembled WGS sequence"/>
</dbReference>
<evidence type="ECO:0000259" key="1">
    <source>
        <dbReference type="Pfam" id="PF14502"/>
    </source>
</evidence>
<dbReference type="Gene3D" id="3.40.190.10">
    <property type="entry name" value="Periplasmic binding protein-like II"/>
    <property type="match status" value="2"/>
</dbReference>
<dbReference type="Pfam" id="PF14502">
    <property type="entry name" value="HTH_41"/>
    <property type="match status" value="1"/>
</dbReference>
<proteinExistence type="predicted"/>
<keyword evidence="4" id="KW-1185">Reference proteome</keyword>